<feature type="transmembrane region" description="Helical" evidence="7">
    <location>
        <begin position="21"/>
        <end position="47"/>
    </location>
</feature>
<keyword evidence="9" id="KW-1185">Reference proteome</keyword>
<dbReference type="PIRSF" id="PIRSF002419">
    <property type="entry name" value="Tetraspanin"/>
    <property type="match status" value="1"/>
</dbReference>
<protein>
    <recommendedName>
        <fullName evidence="7">Tetraspanin</fullName>
    </recommendedName>
</protein>
<dbReference type="SUPFAM" id="SSF48652">
    <property type="entry name" value="Tetraspanin"/>
    <property type="match status" value="1"/>
</dbReference>
<comment type="subcellular location">
    <subcellularLocation>
        <location evidence="1 7">Membrane</location>
        <topology evidence="1 7">Multi-pass membrane protein</topology>
    </subcellularLocation>
</comment>
<organism evidence="8 9">
    <name type="scientific">Scylla paramamosain</name>
    <name type="common">Mud crab</name>
    <dbReference type="NCBI Taxonomy" id="85552"/>
    <lineage>
        <taxon>Eukaryota</taxon>
        <taxon>Metazoa</taxon>
        <taxon>Ecdysozoa</taxon>
        <taxon>Arthropoda</taxon>
        <taxon>Crustacea</taxon>
        <taxon>Multicrustacea</taxon>
        <taxon>Malacostraca</taxon>
        <taxon>Eumalacostraca</taxon>
        <taxon>Eucarida</taxon>
        <taxon>Decapoda</taxon>
        <taxon>Pleocyemata</taxon>
        <taxon>Brachyura</taxon>
        <taxon>Eubrachyura</taxon>
        <taxon>Portunoidea</taxon>
        <taxon>Portunidae</taxon>
        <taxon>Portuninae</taxon>
        <taxon>Scylla</taxon>
    </lineage>
</organism>
<dbReference type="AlphaFoldDB" id="A0AAW0TA48"/>
<dbReference type="InterPro" id="IPR008952">
    <property type="entry name" value="Tetraspanin_EC2_sf"/>
</dbReference>
<dbReference type="Pfam" id="PF00335">
    <property type="entry name" value="Tetraspanin"/>
    <property type="match status" value="1"/>
</dbReference>
<comment type="similarity">
    <text evidence="2 7">Belongs to the tetraspanin (TM4SF) family.</text>
</comment>
<dbReference type="EMBL" id="JARAKH010000035">
    <property type="protein sequence ID" value="KAK8384236.1"/>
    <property type="molecule type" value="Genomic_DNA"/>
</dbReference>
<reference evidence="8 9" key="1">
    <citation type="submission" date="2023-03" db="EMBL/GenBank/DDBJ databases">
        <title>High-quality genome of Scylla paramamosain provides insights in environmental adaptation.</title>
        <authorList>
            <person name="Zhang L."/>
        </authorList>
    </citation>
    <scope>NUCLEOTIDE SEQUENCE [LARGE SCALE GENOMIC DNA]</scope>
    <source>
        <strain evidence="8">LZ_2023a</strain>
        <tissue evidence="8">Muscle</tissue>
    </source>
</reference>
<dbReference type="InterPro" id="IPR000301">
    <property type="entry name" value="Tetraspanin_animals"/>
</dbReference>
<dbReference type="Gene3D" id="1.10.1450.10">
    <property type="entry name" value="Tetraspanin"/>
    <property type="match status" value="1"/>
</dbReference>
<keyword evidence="3 7" id="KW-0812">Transmembrane</keyword>
<feature type="transmembrane region" description="Helical" evidence="7">
    <location>
        <begin position="98"/>
        <end position="121"/>
    </location>
</feature>
<proteinExistence type="inferred from homology"/>
<feature type="disulfide bond" evidence="6">
    <location>
        <begin position="164"/>
        <end position="183"/>
    </location>
</feature>
<dbReference type="PRINTS" id="PR00259">
    <property type="entry name" value="TMFOUR"/>
</dbReference>
<accession>A0AAW0TA48</accession>
<name>A0AAW0TA48_SCYPA</name>
<evidence type="ECO:0000256" key="1">
    <source>
        <dbReference type="ARBA" id="ARBA00004141"/>
    </source>
</evidence>
<dbReference type="PANTHER" id="PTHR19282">
    <property type="entry name" value="TETRASPANIN"/>
    <property type="match status" value="1"/>
</dbReference>
<keyword evidence="6" id="KW-1015">Disulfide bond</keyword>
<dbReference type="GO" id="GO:0005886">
    <property type="term" value="C:plasma membrane"/>
    <property type="evidence" value="ECO:0007669"/>
    <property type="project" value="TreeGrafter"/>
</dbReference>
<evidence type="ECO:0000256" key="4">
    <source>
        <dbReference type="ARBA" id="ARBA00022989"/>
    </source>
</evidence>
<dbReference type="CDD" id="cd03127">
    <property type="entry name" value="tetraspanin_LEL"/>
    <property type="match status" value="1"/>
</dbReference>
<evidence type="ECO:0000256" key="3">
    <source>
        <dbReference type="ARBA" id="ARBA00022692"/>
    </source>
</evidence>
<gene>
    <name evidence="8" type="ORF">O3P69_009173</name>
</gene>
<keyword evidence="4 7" id="KW-1133">Transmembrane helix</keyword>
<sequence length="260" mass="29344">MGVLEDVRYTGVGHSEGATRCITYTLFALNVIFIALGAAMVSLGFWITLDTTFKYWVADLGMEHYWIGVYVLMAAGALVMLQAFFGICGAFQRRIHMLVAFMVMLVLCLCLELAGAGYMLANGIRASSIEPWLQNRFLQLIDAFDRDAPSARIMNIVQEWVGCCGANGALDYVHWHKVIPYTCYNPVTGNAWYIQGHGYMGCVRGFTLYLEKMSGWISGVALFLVFFQLMGLVAAWCLISVKYNYRGEQQSEDDFYRRRK</sequence>
<feature type="transmembrane region" description="Helical" evidence="7">
    <location>
        <begin position="67"/>
        <end position="91"/>
    </location>
</feature>
<evidence type="ECO:0000313" key="8">
    <source>
        <dbReference type="EMBL" id="KAK8384236.1"/>
    </source>
</evidence>
<evidence type="ECO:0000313" key="9">
    <source>
        <dbReference type="Proteomes" id="UP001487740"/>
    </source>
</evidence>
<dbReference type="Proteomes" id="UP001487740">
    <property type="component" value="Unassembled WGS sequence"/>
</dbReference>
<dbReference type="InterPro" id="IPR018499">
    <property type="entry name" value="Tetraspanin/Peripherin"/>
</dbReference>
<feature type="transmembrane region" description="Helical" evidence="7">
    <location>
        <begin position="216"/>
        <end position="239"/>
    </location>
</feature>
<keyword evidence="5 7" id="KW-0472">Membrane</keyword>
<evidence type="ECO:0000256" key="2">
    <source>
        <dbReference type="ARBA" id="ARBA00006840"/>
    </source>
</evidence>
<evidence type="ECO:0000256" key="5">
    <source>
        <dbReference type="ARBA" id="ARBA00023136"/>
    </source>
</evidence>
<evidence type="ECO:0000256" key="6">
    <source>
        <dbReference type="PIRSR" id="PIRSR002419-1"/>
    </source>
</evidence>
<dbReference type="PANTHER" id="PTHR19282:SF534">
    <property type="entry name" value="TETRASPANIN FAMILY-RELATED"/>
    <property type="match status" value="1"/>
</dbReference>
<comment type="caution">
    <text evidence="8">The sequence shown here is derived from an EMBL/GenBank/DDBJ whole genome shotgun (WGS) entry which is preliminary data.</text>
</comment>
<evidence type="ECO:0000256" key="7">
    <source>
        <dbReference type="RuleBase" id="RU361218"/>
    </source>
</evidence>